<feature type="transmembrane region" description="Helical" evidence="1">
    <location>
        <begin position="243"/>
        <end position="271"/>
    </location>
</feature>
<dbReference type="RefSeq" id="WP_407141887.1">
    <property type="nucleotide sequence ID" value="NZ_JBGQQI010000005.1"/>
</dbReference>
<evidence type="ECO:0000313" key="3">
    <source>
        <dbReference type="Proteomes" id="UP001625374"/>
    </source>
</evidence>
<keyword evidence="3" id="KW-1185">Reference proteome</keyword>
<keyword evidence="1" id="KW-0812">Transmembrane</keyword>
<dbReference type="EMBL" id="JBGQQK010000006">
    <property type="protein sequence ID" value="MFL2102252.1"/>
    <property type="molecule type" value="Genomic_DNA"/>
</dbReference>
<feature type="transmembrane region" description="Helical" evidence="1">
    <location>
        <begin position="156"/>
        <end position="175"/>
    </location>
</feature>
<feature type="transmembrane region" description="Helical" evidence="1">
    <location>
        <begin position="411"/>
        <end position="430"/>
    </location>
</feature>
<evidence type="ECO:0000256" key="1">
    <source>
        <dbReference type="SAM" id="Phobius"/>
    </source>
</evidence>
<organism evidence="2 3">
    <name type="scientific">Marinilactibacillus psychrotolerans</name>
    <dbReference type="NCBI Taxonomy" id="191770"/>
    <lineage>
        <taxon>Bacteria</taxon>
        <taxon>Bacillati</taxon>
        <taxon>Bacillota</taxon>
        <taxon>Bacilli</taxon>
        <taxon>Lactobacillales</taxon>
        <taxon>Carnobacteriaceae</taxon>
        <taxon>Marinilactibacillus</taxon>
    </lineage>
</organism>
<accession>A0ABW8UHT1</accession>
<feature type="transmembrane region" description="Helical" evidence="1">
    <location>
        <begin position="351"/>
        <end position="376"/>
    </location>
</feature>
<reference evidence="2 3" key="1">
    <citation type="submission" date="2024-08" db="EMBL/GenBank/DDBJ databases">
        <authorList>
            <person name="Arias E."/>
        </authorList>
    </citation>
    <scope>NUCLEOTIDE SEQUENCE [LARGE SCALE GENOMIC DNA]</scope>
    <source>
        <strain evidence="2 3">FAM 24106</strain>
    </source>
</reference>
<keyword evidence="1" id="KW-1133">Transmembrane helix</keyword>
<protein>
    <submittedName>
        <fullName evidence="2">Citrate transporter</fullName>
    </submittedName>
</protein>
<sequence length="431" mass="45704">MSTIIVIQALGILVTFIFFVVLMMQRKVPTIIALPVMAILFGLIAGVPIMSENPESASIAGTILGQGSMRLSTAISGVIFGSIFGQVLNKVGVTKGIIRKAAETAGDKPMLIALIFFAVGSIVISASSGLGMVILIGTIMIPIMLTTGVSPYTASLVLLLSNGVGVLFNVSNWAVYIDVLGLPVAEIARYTWISALPLILIGVIMIVLSIKFQGTVRKTWTSNNDFSNKNDSHVRTIALISPVFPVLLVFIFSMDIVAAIIIGILITLMLTTPKRPLQVVSSSFVEGIQEVAGAIALMIGIGMLLNSVMSAEVSAVLSPFIEMIIPSSMLGYILLFTILSPLAIYRGPLNIFGLGSGIAALLVSSGLSPLGAMIALRNLSNLQAISDPTNSHNVWVADFIKIDVNTILKKTIGWMILTVFISMLIGALIIY</sequence>
<feature type="transmembrane region" description="Helical" evidence="1">
    <location>
        <begin position="291"/>
        <end position="311"/>
    </location>
</feature>
<feature type="transmembrane region" description="Helical" evidence="1">
    <location>
        <begin position="71"/>
        <end position="88"/>
    </location>
</feature>
<keyword evidence="1" id="KW-0472">Membrane</keyword>
<dbReference type="Proteomes" id="UP001625374">
    <property type="component" value="Unassembled WGS sequence"/>
</dbReference>
<evidence type="ECO:0000313" key="2">
    <source>
        <dbReference type="EMBL" id="MFL2102252.1"/>
    </source>
</evidence>
<comment type="caution">
    <text evidence="2">The sequence shown here is derived from an EMBL/GenBank/DDBJ whole genome shotgun (WGS) entry which is preliminary data.</text>
</comment>
<feature type="transmembrane region" description="Helical" evidence="1">
    <location>
        <begin position="323"/>
        <end position="345"/>
    </location>
</feature>
<feature type="transmembrane region" description="Helical" evidence="1">
    <location>
        <begin position="31"/>
        <end position="51"/>
    </location>
</feature>
<feature type="transmembrane region" description="Helical" evidence="1">
    <location>
        <begin position="187"/>
        <end position="208"/>
    </location>
</feature>
<name>A0ABW8UHT1_9LACT</name>
<gene>
    <name evidence="2" type="ORF">ACEN37_03195</name>
</gene>
<feature type="transmembrane region" description="Helical" evidence="1">
    <location>
        <begin position="109"/>
        <end position="126"/>
    </location>
</feature>
<proteinExistence type="predicted"/>
<feature type="transmembrane region" description="Helical" evidence="1">
    <location>
        <begin position="6"/>
        <end position="24"/>
    </location>
</feature>